<keyword evidence="6" id="KW-1185">Reference proteome</keyword>
<evidence type="ECO:0000256" key="1">
    <source>
        <dbReference type="ARBA" id="ARBA00001917"/>
    </source>
</evidence>
<evidence type="ECO:0000256" key="2">
    <source>
        <dbReference type="ARBA" id="ARBA00022630"/>
    </source>
</evidence>
<dbReference type="STRING" id="1216932.CM240_1209"/>
<evidence type="ECO:0000256" key="3">
    <source>
        <dbReference type="ARBA" id="ARBA00038054"/>
    </source>
</evidence>
<dbReference type="PANTHER" id="PTHR43567:SF1">
    <property type="entry name" value="FLAVOREDOXIN"/>
    <property type="match status" value="1"/>
</dbReference>
<dbReference type="PATRIC" id="fig|1216932.3.peg.1201"/>
<evidence type="ECO:0000259" key="4">
    <source>
        <dbReference type="SMART" id="SM00903"/>
    </source>
</evidence>
<dbReference type="Proteomes" id="UP000019426">
    <property type="component" value="Chromosome M2/40_rep1"/>
</dbReference>
<evidence type="ECO:0000313" key="6">
    <source>
        <dbReference type="Proteomes" id="UP000019426"/>
    </source>
</evidence>
<evidence type="ECO:0000313" key="5">
    <source>
        <dbReference type="EMBL" id="CDM68373.1"/>
    </source>
</evidence>
<keyword evidence="2" id="KW-0285">Flavoprotein</keyword>
<dbReference type="InterPro" id="IPR052174">
    <property type="entry name" value="Flavoredoxin"/>
</dbReference>
<dbReference type="EMBL" id="HG917868">
    <property type="protein sequence ID" value="CDM68373.1"/>
    <property type="molecule type" value="Genomic_DNA"/>
</dbReference>
<dbReference type="KEGG" id="clt:CM240_1209"/>
<name>W6RVL4_9CLOT</name>
<dbReference type="AlphaFoldDB" id="W6RVL4"/>
<dbReference type="Pfam" id="PF01613">
    <property type="entry name" value="Flavin_Reduct"/>
    <property type="match status" value="1"/>
</dbReference>
<dbReference type="RefSeq" id="WP_051483724.1">
    <property type="nucleotide sequence ID" value="NZ_HG917868.1"/>
</dbReference>
<dbReference type="GO" id="GO:0016646">
    <property type="term" value="F:oxidoreductase activity, acting on the CH-NH group of donors, NAD or NADP as acceptor"/>
    <property type="evidence" value="ECO:0007669"/>
    <property type="project" value="UniProtKB-ARBA"/>
</dbReference>
<dbReference type="InterPro" id="IPR012349">
    <property type="entry name" value="Split_barrel_FMN-bd"/>
</dbReference>
<dbReference type="PANTHER" id="PTHR43567">
    <property type="entry name" value="FLAVOREDOXIN-RELATED-RELATED"/>
    <property type="match status" value="1"/>
</dbReference>
<dbReference type="eggNOG" id="COG1853">
    <property type="taxonomic scope" value="Bacteria"/>
</dbReference>
<comment type="cofactor">
    <cofactor evidence="1">
        <name>FMN</name>
        <dbReference type="ChEBI" id="CHEBI:58210"/>
    </cofactor>
</comment>
<organism evidence="5 6">
    <name type="scientific">Clostridium bornimense</name>
    <dbReference type="NCBI Taxonomy" id="1216932"/>
    <lineage>
        <taxon>Bacteria</taxon>
        <taxon>Bacillati</taxon>
        <taxon>Bacillota</taxon>
        <taxon>Clostridia</taxon>
        <taxon>Eubacteriales</taxon>
        <taxon>Clostridiaceae</taxon>
        <taxon>Clostridium</taxon>
    </lineage>
</organism>
<sequence length="211" mass="23879">MSKKFFKGSVMLNPTPVVLITSKNKENKVNVFTVGWISTVCTKPPMIAMGIRPERLSHEYIKESMECVINLPSRDMVKIVDYCGVRSGKVEDKIKHFNLELEPGEKIGTPSLKKSPVALECKVTDISKLGTHDMFLCEVVGVKVEDSLINNNGKIEFNKANLITYCHGEYFGINSKSLGTFGYSVAKKKNKNKYYKENNNNKSLKQKERKY</sequence>
<dbReference type="OrthoDB" id="9794638at2"/>
<comment type="similarity">
    <text evidence="3">Belongs to the flavoredoxin family.</text>
</comment>
<protein>
    <submittedName>
        <fullName evidence="5">Flavoredoxin</fullName>
    </submittedName>
</protein>
<gene>
    <name evidence="5" type="ORF">CM240_1209</name>
</gene>
<proteinExistence type="inferred from homology"/>
<dbReference type="HOGENOM" id="CLU_059021_5_1_9"/>
<dbReference type="SUPFAM" id="SSF50475">
    <property type="entry name" value="FMN-binding split barrel"/>
    <property type="match status" value="1"/>
</dbReference>
<dbReference type="SMART" id="SM00903">
    <property type="entry name" value="Flavin_Reduct"/>
    <property type="match status" value="1"/>
</dbReference>
<dbReference type="GO" id="GO:0010181">
    <property type="term" value="F:FMN binding"/>
    <property type="evidence" value="ECO:0007669"/>
    <property type="project" value="InterPro"/>
</dbReference>
<dbReference type="InterPro" id="IPR002563">
    <property type="entry name" value="Flavin_Rdtase-like_dom"/>
</dbReference>
<reference evidence="5 6" key="1">
    <citation type="submission" date="2013-11" db="EMBL/GenBank/DDBJ databases">
        <title>Complete genome sequence of Clostridum sp. M2/40.</title>
        <authorList>
            <person name="Wibberg D."/>
            <person name="Puehler A."/>
            <person name="Schlueter A."/>
        </authorList>
    </citation>
    <scope>NUCLEOTIDE SEQUENCE [LARGE SCALE GENOMIC DNA]</scope>
    <source>
        <strain evidence="6">M2/40</strain>
    </source>
</reference>
<dbReference type="Gene3D" id="2.30.110.10">
    <property type="entry name" value="Electron Transport, Fmn-binding Protein, Chain A"/>
    <property type="match status" value="1"/>
</dbReference>
<accession>W6RVL4</accession>
<feature type="domain" description="Flavin reductase like" evidence="4">
    <location>
        <begin position="11"/>
        <end position="157"/>
    </location>
</feature>